<keyword evidence="2" id="KW-1185">Reference proteome</keyword>
<gene>
    <name evidence="1" type="ORF">COO91_03578</name>
</gene>
<name>A0A2K8SQ92_9NOSO</name>
<protein>
    <submittedName>
        <fullName evidence="1">Uncharacterized protein</fullName>
    </submittedName>
</protein>
<proteinExistence type="predicted"/>
<accession>A0A2K8SQ92</accession>
<dbReference type="EMBL" id="CP024785">
    <property type="protein sequence ID" value="AUB37632.1"/>
    <property type="molecule type" value="Genomic_DNA"/>
</dbReference>
<dbReference type="KEGG" id="nfl:COO91_03578"/>
<dbReference type="AlphaFoldDB" id="A0A2K8SQ92"/>
<organism evidence="1 2">
    <name type="scientific">Nostoc flagelliforme CCNUN1</name>
    <dbReference type="NCBI Taxonomy" id="2038116"/>
    <lineage>
        <taxon>Bacteria</taxon>
        <taxon>Bacillati</taxon>
        <taxon>Cyanobacteriota</taxon>
        <taxon>Cyanophyceae</taxon>
        <taxon>Nostocales</taxon>
        <taxon>Nostocaceae</taxon>
        <taxon>Nostoc</taxon>
    </lineage>
</organism>
<reference evidence="1 2" key="1">
    <citation type="submission" date="2017-11" db="EMBL/GenBank/DDBJ databases">
        <title>Complete genome of a free-living desiccation-tolerant cyanobacterium and its photosynthetic adaptation to extreme terrestrial habitat.</title>
        <authorList>
            <person name="Shang J."/>
        </authorList>
    </citation>
    <scope>NUCLEOTIDE SEQUENCE [LARGE SCALE GENOMIC DNA]</scope>
    <source>
        <strain evidence="1 2">CCNUN1</strain>
    </source>
</reference>
<sequence length="50" mass="5584">MGVLNPSSLRSRAQSRKQYSSCLLQELPSAFLDKTYLVFLPSIMYGSQTA</sequence>
<dbReference type="Proteomes" id="UP000232003">
    <property type="component" value="Chromosome"/>
</dbReference>
<evidence type="ECO:0000313" key="2">
    <source>
        <dbReference type="Proteomes" id="UP000232003"/>
    </source>
</evidence>
<evidence type="ECO:0000313" key="1">
    <source>
        <dbReference type="EMBL" id="AUB37632.1"/>
    </source>
</evidence>